<evidence type="ECO:0000259" key="4">
    <source>
        <dbReference type="Pfam" id="PF13695"/>
    </source>
</evidence>
<dbReference type="OrthoDB" id="10487223at2759"/>
<evidence type="ECO:0000256" key="1">
    <source>
        <dbReference type="ARBA" id="ARBA00022723"/>
    </source>
</evidence>
<dbReference type="InterPro" id="IPR027377">
    <property type="entry name" value="ZAR1/RTP1-5-like_Znf-3CxxC"/>
</dbReference>
<keyword evidence="3" id="KW-0862">Zinc</keyword>
<comment type="caution">
    <text evidence="5">The sequence shown here is derived from an EMBL/GenBank/DDBJ whole genome shotgun (WGS) entry which is preliminary data.</text>
</comment>
<name>A0A7C8R9C0_ORBOL</name>
<dbReference type="Proteomes" id="UP000474640">
    <property type="component" value="Unassembled WGS sequence"/>
</dbReference>
<feature type="domain" description="3CxxC-type" evidence="4">
    <location>
        <begin position="156"/>
        <end position="245"/>
    </location>
</feature>
<dbReference type="AlphaFoldDB" id="A0A7C8R9C0"/>
<evidence type="ECO:0000313" key="5">
    <source>
        <dbReference type="EMBL" id="KAF3277440.1"/>
    </source>
</evidence>
<evidence type="ECO:0000256" key="3">
    <source>
        <dbReference type="ARBA" id="ARBA00022833"/>
    </source>
</evidence>
<dbReference type="EMBL" id="JAABOJ010000028">
    <property type="protein sequence ID" value="KAF3277440.1"/>
    <property type="molecule type" value="Genomic_DNA"/>
</dbReference>
<keyword evidence="2" id="KW-0863">Zinc-finger</keyword>
<organism evidence="5 6">
    <name type="scientific">Orbilia oligospora</name>
    <name type="common">Nematode-trapping fungus</name>
    <name type="synonym">Arthrobotrys oligospora</name>
    <dbReference type="NCBI Taxonomy" id="2813651"/>
    <lineage>
        <taxon>Eukaryota</taxon>
        <taxon>Fungi</taxon>
        <taxon>Dikarya</taxon>
        <taxon>Ascomycota</taxon>
        <taxon>Pezizomycotina</taxon>
        <taxon>Orbiliomycetes</taxon>
        <taxon>Orbiliales</taxon>
        <taxon>Orbiliaceae</taxon>
        <taxon>Orbilia</taxon>
    </lineage>
</organism>
<gene>
    <name evidence="5" type="ORF">TWF970_005051</name>
</gene>
<reference evidence="5 6" key="1">
    <citation type="submission" date="2020-01" db="EMBL/GenBank/DDBJ databases">
        <authorList>
            <person name="Palmer J.M."/>
        </authorList>
    </citation>
    <scope>NUCLEOTIDE SEQUENCE [LARGE SCALE GENOMIC DNA]</scope>
    <source>
        <strain evidence="5 6">TWF970</strain>
    </source>
</reference>
<sequence>MSAPQKPIKGSKAYEKFRQALEKMDRSELGNLEFRRYSRDMKRLIIQEKKLRKSSNKGISKKETTDILIKMVEVLRPEQAATFKNRYQNPPKKPTLERSGEAKKQALLKSKKNDPNYTHAYCTFKMYHEDVSKKVGGISFNSKFWTLGLKAQKYIAGSSTCSNPSCSKEWEHKKIGMVIRGSREPEVLDYHVFVRNQRCKSCGSLALMQLKKTTYVKIVARQLNEWKEEDQPSRHDLGYCEECKTRKCPNLKPDGVEGHVTSALGKLHL</sequence>
<dbReference type="Pfam" id="PF13695">
    <property type="entry name" value="Zn_ribbon_3CxxC"/>
    <property type="match status" value="1"/>
</dbReference>
<proteinExistence type="predicted"/>
<keyword evidence="1" id="KW-0479">Metal-binding</keyword>
<evidence type="ECO:0000256" key="2">
    <source>
        <dbReference type="ARBA" id="ARBA00022771"/>
    </source>
</evidence>
<protein>
    <recommendedName>
        <fullName evidence="4">3CxxC-type domain-containing protein</fullName>
    </recommendedName>
</protein>
<evidence type="ECO:0000313" key="6">
    <source>
        <dbReference type="Proteomes" id="UP000474640"/>
    </source>
</evidence>
<accession>A0A7C8R9C0</accession>
<dbReference type="GO" id="GO:0008270">
    <property type="term" value="F:zinc ion binding"/>
    <property type="evidence" value="ECO:0007669"/>
    <property type="project" value="UniProtKB-KW"/>
</dbReference>